<dbReference type="GO" id="GO:0004427">
    <property type="term" value="F:inorganic diphosphate phosphatase activity"/>
    <property type="evidence" value="ECO:0007669"/>
    <property type="project" value="InterPro"/>
</dbReference>
<dbReference type="RefSeq" id="WP_196397019.1">
    <property type="nucleotide sequence ID" value="NZ_JADNYM010000014.1"/>
</dbReference>
<protein>
    <submittedName>
        <fullName evidence="1">Uncharacterized protein</fullName>
    </submittedName>
</protein>
<dbReference type="AlphaFoldDB" id="A0A931CRE7"/>
<organism evidence="1 2">
    <name type="scientific">Arthrobacter terrae</name>
    <dbReference type="NCBI Taxonomy" id="2935737"/>
    <lineage>
        <taxon>Bacteria</taxon>
        <taxon>Bacillati</taxon>
        <taxon>Actinomycetota</taxon>
        <taxon>Actinomycetes</taxon>
        <taxon>Micrococcales</taxon>
        <taxon>Micrococcaceae</taxon>
        <taxon>Arthrobacter</taxon>
    </lineage>
</organism>
<sequence>MTNFNTALTCGDFAQGRLTAVIDVPMGSCLKIEWDWDACVFHLGRVEPMIFAKPVNYGFIVIVPGDDRDAGDRWQTLDDLGGRRQQRRAAQ</sequence>
<gene>
    <name evidence="1" type="ORF">IV500_11840</name>
</gene>
<dbReference type="Gene3D" id="3.90.80.10">
    <property type="entry name" value="Inorganic pyrophosphatase"/>
    <property type="match status" value="1"/>
</dbReference>
<comment type="caution">
    <text evidence="1">The sequence shown here is derived from an EMBL/GenBank/DDBJ whole genome shotgun (WGS) entry which is preliminary data.</text>
</comment>
<keyword evidence="2" id="KW-1185">Reference proteome</keyword>
<evidence type="ECO:0000313" key="2">
    <source>
        <dbReference type="Proteomes" id="UP000655366"/>
    </source>
</evidence>
<proteinExistence type="predicted"/>
<dbReference type="GO" id="GO:0006796">
    <property type="term" value="P:phosphate-containing compound metabolic process"/>
    <property type="evidence" value="ECO:0007669"/>
    <property type="project" value="InterPro"/>
</dbReference>
<reference evidence="1 2" key="1">
    <citation type="submission" date="2020-11" db="EMBL/GenBank/DDBJ databases">
        <title>Arthrobacter antarcticus sp. nov., isolated from Antarctic Soil.</title>
        <authorList>
            <person name="Li J."/>
        </authorList>
    </citation>
    <scope>NUCLEOTIDE SEQUENCE [LARGE SCALE GENOMIC DNA]</scope>
    <source>
        <strain evidence="1 2">Z1-20</strain>
    </source>
</reference>
<dbReference type="GO" id="GO:0000287">
    <property type="term" value="F:magnesium ion binding"/>
    <property type="evidence" value="ECO:0007669"/>
    <property type="project" value="InterPro"/>
</dbReference>
<name>A0A931CRE7_9MICC</name>
<dbReference type="SUPFAM" id="SSF50324">
    <property type="entry name" value="Inorganic pyrophosphatase"/>
    <property type="match status" value="1"/>
</dbReference>
<evidence type="ECO:0000313" key="1">
    <source>
        <dbReference type="EMBL" id="MBG0740074.1"/>
    </source>
</evidence>
<accession>A0A931CRE7</accession>
<dbReference type="Proteomes" id="UP000655366">
    <property type="component" value="Unassembled WGS sequence"/>
</dbReference>
<dbReference type="GO" id="GO:0005737">
    <property type="term" value="C:cytoplasm"/>
    <property type="evidence" value="ECO:0007669"/>
    <property type="project" value="InterPro"/>
</dbReference>
<dbReference type="InterPro" id="IPR036649">
    <property type="entry name" value="Pyrophosphatase_sf"/>
</dbReference>
<dbReference type="EMBL" id="JADNYM010000014">
    <property type="protein sequence ID" value="MBG0740074.1"/>
    <property type="molecule type" value="Genomic_DNA"/>
</dbReference>